<dbReference type="InterPro" id="IPR029055">
    <property type="entry name" value="Ntn_hydrolases_N"/>
</dbReference>
<proteinExistence type="predicted"/>
<gene>
    <name evidence="2" type="ORF">GA0070624_4903</name>
</gene>
<evidence type="ECO:0000313" key="2">
    <source>
        <dbReference type="EMBL" id="SCL34102.1"/>
    </source>
</evidence>
<organism evidence="2 3">
    <name type="scientific">Micromonospora rhizosphaerae</name>
    <dbReference type="NCBI Taxonomy" id="568872"/>
    <lineage>
        <taxon>Bacteria</taxon>
        <taxon>Bacillati</taxon>
        <taxon>Actinomycetota</taxon>
        <taxon>Actinomycetes</taxon>
        <taxon>Micromonosporales</taxon>
        <taxon>Micromonosporaceae</taxon>
        <taxon>Micromonospora</taxon>
    </lineage>
</organism>
<dbReference type="InterPro" id="IPR014729">
    <property type="entry name" value="Rossmann-like_a/b/a_fold"/>
</dbReference>
<dbReference type="Pfam" id="PF00733">
    <property type="entry name" value="Asn_synthase"/>
    <property type="match status" value="1"/>
</dbReference>
<evidence type="ECO:0000313" key="3">
    <source>
        <dbReference type="Proteomes" id="UP000199413"/>
    </source>
</evidence>
<dbReference type="Gene3D" id="3.60.20.10">
    <property type="entry name" value="Glutamine Phosphoribosylpyrophosphate, subunit 1, domain 1"/>
    <property type="match status" value="1"/>
</dbReference>
<dbReference type="Gene3D" id="3.40.50.620">
    <property type="entry name" value="HUPs"/>
    <property type="match status" value="1"/>
</dbReference>
<dbReference type="SUPFAM" id="SSF52402">
    <property type="entry name" value="Adenine nucleotide alpha hydrolases-like"/>
    <property type="match status" value="1"/>
</dbReference>
<accession>A0A1C6SXQ2</accession>
<dbReference type="SUPFAM" id="SSF56235">
    <property type="entry name" value="N-terminal nucleophile aminohydrolases (Ntn hydrolases)"/>
    <property type="match status" value="1"/>
</dbReference>
<dbReference type="EMBL" id="FMHV01000002">
    <property type="protein sequence ID" value="SCL34102.1"/>
    <property type="molecule type" value="Genomic_DNA"/>
</dbReference>
<dbReference type="STRING" id="568872.GA0070624_4903"/>
<dbReference type="AlphaFoldDB" id="A0A1C6SXQ2"/>
<keyword evidence="3" id="KW-1185">Reference proteome</keyword>
<reference evidence="3" key="1">
    <citation type="submission" date="2016-06" db="EMBL/GenBank/DDBJ databases">
        <authorList>
            <person name="Varghese N."/>
            <person name="Submissions Spin"/>
        </authorList>
    </citation>
    <scope>NUCLEOTIDE SEQUENCE [LARGE SCALE GENOMIC DNA]</scope>
    <source>
        <strain evidence="3">DSM 45431</strain>
    </source>
</reference>
<sequence>MRAFLAVSVAPHAAARLRRPVDAALSCLADDDTIVERVDAAADGWVAFAGSDDHDLLGERGGPFTVRLSRLLRTHDDDLSTADLAAMIDDGSGLATLLPPFAAAHRDVAGGAVTVAGDWLGFRQLYWWRGDGAAALSTSARALAVLAGGGFDRVGLGAQALIGWQVGDRTIFAGVRAVPPATIATLAGGSLQLRQYAEPLAQDGPAPALDDAVEEMANILARWQASYLEAHPDIVLQLTGGHDSRILLGAIPEKLRVGLRALTLGEENSPDVVIAAKLSERYGMRHQVYRFHEHESPSPVEAHVRSLAAARALECLASPLALAPLLLAEAHLEQGYRLSGLGGEVARGFYYAGQPAGAQTSQRLVERLARWRLFSNEAVEAAALERTFLDEAREYTLATLNDLFAPGDWLRATDQFYLYHRMHRWAAVHGSVAAVRRHTVNPMFDRRFIELALAVAPAAKRDSLLLGRLMSRLDQELARIPLDSGLVPARLGHRSVATRLAVGTATARKAAGKVRQRLTHAGKPQLGAARMSELVLAYWRAQPSACRALYDLPVLDRKWLDGLLAGTQSGAATTVAFLVNLLAAIQPPAD</sequence>
<dbReference type="Proteomes" id="UP000199413">
    <property type="component" value="Unassembled WGS sequence"/>
</dbReference>
<dbReference type="GO" id="GO:0006529">
    <property type="term" value="P:asparagine biosynthetic process"/>
    <property type="evidence" value="ECO:0007669"/>
    <property type="project" value="InterPro"/>
</dbReference>
<dbReference type="InterPro" id="IPR001962">
    <property type="entry name" value="Asn_synthase"/>
</dbReference>
<feature type="domain" description="Asparagine synthetase" evidence="1">
    <location>
        <begin position="233"/>
        <end position="462"/>
    </location>
</feature>
<protein>
    <submittedName>
        <fullName evidence="2">Asparagine synthase (Glutamine-hydrolysing)</fullName>
    </submittedName>
</protein>
<evidence type="ECO:0000259" key="1">
    <source>
        <dbReference type="Pfam" id="PF00733"/>
    </source>
</evidence>
<name>A0A1C6SXQ2_9ACTN</name>
<dbReference type="GO" id="GO:0004066">
    <property type="term" value="F:asparagine synthase (glutamine-hydrolyzing) activity"/>
    <property type="evidence" value="ECO:0007669"/>
    <property type="project" value="InterPro"/>
</dbReference>
<dbReference type="OrthoDB" id="564639at2"/>